<keyword evidence="6" id="KW-1185">Reference proteome</keyword>
<organism evidence="5 6">
    <name type="scientific">Bulleidia extructa W1219</name>
    <dbReference type="NCBI Taxonomy" id="679192"/>
    <lineage>
        <taxon>Bacteria</taxon>
        <taxon>Bacillati</taxon>
        <taxon>Bacillota</taxon>
        <taxon>Erysipelotrichia</taxon>
        <taxon>Erysipelotrichales</taxon>
        <taxon>Erysipelotrichaceae</taxon>
        <taxon>Bulleidia</taxon>
    </lineage>
</organism>
<dbReference type="EMBL" id="ADFR01000016">
    <property type="protein sequence ID" value="EFC05199.1"/>
    <property type="molecule type" value="Genomic_DNA"/>
</dbReference>
<dbReference type="SMART" id="SM00382">
    <property type="entry name" value="AAA"/>
    <property type="match status" value="1"/>
</dbReference>
<dbReference type="InterPro" id="IPR003593">
    <property type="entry name" value="AAA+_ATPase"/>
</dbReference>
<comment type="caution">
    <text evidence="5">The sequence shown here is derived from an EMBL/GenBank/DDBJ whole genome shotgun (WGS) entry which is preliminary data.</text>
</comment>
<name>D2MQD0_9FIRM</name>
<dbReference type="STRING" id="679192.HMPREF9013_0481"/>
<dbReference type="PANTHER" id="PTHR30258:SF2">
    <property type="entry name" value="COMG OPERON PROTEIN 1"/>
    <property type="match status" value="1"/>
</dbReference>
<dbReference type="PROSITE" id="PS00662">
    <property type="entry name" value="T2SP_E"/>
    <property type="match status" value="1"/>
</dbReference>
<dbReference type="InterPro" id="IPR001482">
    <property type="entry name" value="T2SS/T4SS_dom"/>
</dbReference>
<dbReference type="GO" id="GO:0016887">
    <property type="term" value="F:ATP hydrolysis activity"/>
    <property type="evidence" value="ECO:0007669"/>
    <property type="project" value="TreeGrafter"/>
</dbReference>
<dbReference type="Gene3D" id="3.30.450.90">
    <property type="match status" value="1"/>
</dbReference>
<dbReference type="OrthoDB" id="9808272at2"/>
<dbReference type="SUPFAM" id="SSF52540">
    <property type="entry name" value="P-loop containing nucleoside triphosphate hydrolases"/>
    <property type="match status" value="1"/>
</dbReference>
<evidence type="ECO:0000313" key="5">
    <source>
        <dbReference type="EMBL" id="EFC05199.1"/>
    </source>
</evidence>
<dbReference type="Proteomes" id="UP000005017">
    <property type="component" value="Unassembled WGS sequence"/>
</dbReference>
<feature type="domain" description="Bacterial type II secretion system protein E" evidence="4">
    <location>
        <begin position="198"/>
        <end position="212"/>
    </location>
</feature>
<evidence type="ECO:0000256" key="3">
    <source>
        <dbReference type="ARBA" id="ARBA00022840"/>
    </source>
</evidence>
<sequence>MDMKERLEEWLKEALFRKASDIHFIKQDGKVIQMELRTMQGIEKVRTRPEDERLFHYLMYLSNLDVSRAYVPQSGSFEIQIGEQNLSCRFALIQSHHKQSAVLRILNQSHHFSIEELTPFQNNQRWMKKMIQMKSGFVLFSGLTGSGKTTTMYSLLHQIEGKKVFSLEDPIEVYQENMVQLQVSKEQLSYEEGIKQLLRHDPDIILIGEIRDSIAAKMAYRCALTGHLVFSSIHSASSSLAISRMVDLGVSLNQLKEVLVGISYQELIEEDGHKQSVYEMMDEKELRYYFQNQKHSPEFIPLEKQIKQSEEVYFF</sequence>
<keyword evidence="2" id="KW-0547">Nucleotide-binding</keyword>
<evidence type="ECO:0000256" key="2">
    <source>
        <dbReference type="ARBA" id="ARBA00022741"/>
    </source>
</evidence>
<dbReference type="InterPro" id="IPR027417">
    <property type="entry name" value="P-loop_NTPase"/>
</dbReference>
<dbReference type="eggNOG" id="COG2804">
    <property type="taxonomic scope" value="Bacteria"/>
</dbReference>
<protein>
    <submittedName>
        <fullName evidence="5">Type II/IV secretion system protein</fullName>
    </submittedName>
</protein>
<dbReference type="GO" id="GO:0005524">
    <property type="term" value="F:ATP binding"/>
    <property type="evidence" value="ECO:0007669"/>
    <property type="project" value="UniProtKB-KW"/>
</dbReference>
<dbReference type="Gene3D" id="3.40.50.300">
    <property type="entry name" value="P-loop containing nucleotide triphosphate hydrolases"/>
    <property type="match status" value="1"/>
</dbReference>
<accession>D2MQD0</accession>
<comment type="similarity">
    <text evidence="1">Belongs to the GSP E family.</text>
</comment>
<dbReference type="CDD" id="cd01129">
    <property type="entry name" value="PulE-GspE-like"/>
    <property type="match status" value="1"/>
</dbReference>
<keyword evidence="3" id="KW-0067">ATP-binding</keyword>
<gene>
    <name evidence="5" type="ORF">HMPREF9013_0481</name>
</gene>
<dbReference type="AlphaFoldDB" id="D2MQD0"/>
<evidence type="ECO:0000256" key="1">
    <source>
        <dbReference type="ARBA" id="ARBA00006611"/>
    </source>
</evidence>
<dbReference type="GO" id="GO:0005886">
    <property type="term" value="C:plasma membrane"/>
    <property type="evidence" value="ECO:0007669"/>
    <property type="project" value="TreeGrafter"/>
</dbReference>
<dbReference type="Pfam" id="PF00437">
    <property type="entry name" value="T2SSE"/>
    <property type="match status" value="1"/>
</dbReference>
<proteinExistence type="inferred from homology"/>
<evidence type="ECO:0000313" key="6">
    <source>
        <dbReference type="Proteomes" id="UP000005017"/>
    </source>
</evidence>
<evidence type="ECO:0000259" key="4">
    <source>
        <dbReference type="PROSITE" id="PS00662"/>
    </source>
</evidence>
<reference evidence="6" key="1">
    <citation type="submission" date="2009-12" db="EMBL/GenBank/DDBJ databases">
        <title>Sequence of Clostridiales genomosp. BVAB3 str. UPII9-5.</title>
        <authorList>
            <person name="Madupu R."/>
            <person name="Durkin A.S."/>
            <person name="Torralba M."/>
            <person name="Methe B."/>
            <person name="Sutton G.G."/>
            <person name="Strausberg R.L."/>
            <person name="Nelson K.E."/>
        </authorList>
    </citation>
    <scope>NUCLEOTIDE SEQUENCE [LARGE SCALE GENOMIC DNA]</scope>
    <source>
        <strain evidence="6">W1219</strain>
    </source>
</reference>
<dbReference type="PANTHER" id="PTHR30258">
    <property type="entry name" value="TYPE II SECRETION SYSTEM PROTEIN GSPE-RELATED"/>
    <property type="match status" value="1"/>
</dbReference>